<dbReference type="GO" id="GO:0005829">
    <property type="term" value="C:cytosol"/>
    <property type="evidence" value="ECO:0007669"/>
    <property type="project" value="TreeGrafter"/>
</dbReference>
<evidence type="ECO:0000256" key="1">
    <source>
        <dbReference type="ARBA" id="ARBA00022598"/>
    </source>
</evidence>
<dbReference type="AlphaFoldDB" id="A0A2Z3HCR2"/>
<dbReference type="GO" id="GO:0034028">
    <property type="term" value="F:5-(carboxyamino)imidazole ribonucleotide synthase activity"/>
    <property type="evidence" value="ECO:0007669"/>
    <property type="project" value="UniProtKB-UniRule"/>
</dbReference>
<dbReference type="HAMAP" id="MF_01928">
    <property type="entry name" value="PurK"/>
    <property type="match status" value="1"/>
</dbReference>
<feature type="binding site" evidence="5">
    <location>
        <position position="181"/>
    </location>
    <ligand>
        <name>ATP</name>
        <dbReference type="ChEBI" id="CHEBI:30616"/>
    </ligand>
</feature>
<name>A0A2Z3HCR2_9BACT</name>
<dbReference type="InterPro" id="IPR013815">
    <property type="entry name" value="ATP_grasp_subdomain_1"/>
</dbReference>
<dbReference type="Gene3D" id="3.30.1490.20">
    <property type="entry name" value="ATP-grasp fold, A domain"/>
    <property type="match status" value="1"/>
</dbReference>
<feature type="binding site" evidence="5">
    <location>
        <begin position="258"/>
        <end position="259"/>
    </location>
    <ligand>
        <name>ATP</name>
        <dbReference type="ChEBI" id="CHEBI:30616"/>
    </ligand>
</feature>
<comment type="catalytic activity">
    <reaction evidence="5 6">
        <text>5-amino-1-(5-phospho-beta-D-ribosyl)imidazole + hydrogencarbonate + ATP = 5-carboxyamino-1-(5-phospho-D-ribosyl)imidazole + ADP + phosphate + 2 H(+)</text>
        <dbReference type="Rhea" id="RHEA:19317"/>
        <dbReference type="ChEBI" id="CHEBI:15378"/>
        <dbReference type="ChEBI" id="CHEBI:17544"/>
        <dbReference type="ChEBI" id="CHEBI:30616"/>
        <dbReference type="ChEBI" id="CHEBI:43474"/>
        <dbReference type="ChEBI" id="CHEBI:58730"/>
        <dbReference type="ChEBI" id="CHEBI:137981"/>
        <dbReference type="ChEBI" id="CHEBI:456216"/>
        <dbReference type="EC" id="6.3.4.18"/>
    </reaction>
</comment>
<dbReference type="OrthoDB" id="9804625at2"/>
<dbReference type="InterPro" id="IPR005875">
    <property type="entry name" value="PurK"/>
</dbReference>
<dbReference type="EC" id="6.3.4.18" evidence="5 6"/>
<gene>
    <name evidence="5 6" type="primary">purK</name>
    <name evidence="8" type="ORF">C1280_22430</name>
</gene>
<dbReference type="Proteomes" id="UP000245802">
    <property type="component" value="Chromosome"/>
</dbReference>
<protein>
    <recommendedName>
        <fullName evidence="5 6">N5-carboxyaminoimidazole ribonucleotide synthase</fullName>
        <shortName evidence="5 6">N5-CAIR synthase</shortName>
        <ecNumber evidence="5 6">6.3.4.18</ecNumber>
    </recommendedName>
    <alternativeName>
        <fullName evidence="5 6">5-(carboxyamino)imidazole ribonucleotide synthetase</fullName>
    </alternativeName>
</protein>
<dbReference type="InterPro" id="IPR011054">
    <property type="entry name" value="Rudment_hybrid_motif"/>
</dbReference>
<dbReference type="InterPro" id="IPR040686">
    <property type="entry name" value="PurK_C"/>
</dbReference>
<evidence type="ECO:0000313" key="9">
    <source>
        <dbReference type="Proteomes" id="UP000245802"/>
    </source>
</evidence>
<proteinExistence type="inferred from homology"/>
<dbReference type="GO" id="GO:0046872">
    <property type="term" value="F:metal ion binding"/>
    <property type="evidence" value="ECO:0007669"/>
    <property type="project" value="InterPro"/>
</dbReference>
<keyword evidence="1 5" id="KW-0436">Ligase</keyword>
<dbReference type="RefSeq" id="WP_010052234.1">
    <property type="nucleotide sequence ID" value="NZ_CP025958.1"/>
</dbReference>
<dbReference type="InterPro" id="IPR054350">
    <property type="entry name" value="PurT/PurK_preATP-grasp"/>
</dbReference>
<comment type="pathway">
    <text evidence="5 6">Purine metabolism; IMP biosynthesis via de novo pathway; 5-amino-1-(5-phospho-D-ribosyl)imidazole-4-carboxylate from 5-amino-1-(5-phospho-D-ribosyl)imidazole (N5-CAIR route): step 1/2.</text>
</comment>
<accession>A0A2Z3HCR2</accession>
<evidence type="ECO:0000256" key="5">
    <source>
        <dbReference type="HAMAP-Rule" id="MF_01928"/>
    </source>
</evidence>
<dbReference type="PROSITE" id="PS50975">
    <property type="entry name" value="ATP_GRASP"/>
    <property type="match status" value="1"/>
</dbReference>
<comment type="subunit">
    <text evidence="5 6">Homodimer.</text>
</comment>
<feature type="binding site" evidence="5">
    <location>
        <begin position="173"/>
        <end position="176"/>
    </location>
    <ligand>
        <name>ATP</name>
        <dbReference type="ChEBI" id="CHEBI:30616"/>
    </ligand>
</feature>
<reference evidence="8 9" key="1">
    <citation type="submission" date="2018-01" db="EMBL/GenBank/DDBJ databases">
        <title>G. obscuriglobus.</title>
        <authorList>
            <person name="Franke J."/>
            <person name="Blomberg W."/>
            <person name="Selmecki A."/>
        </authorList>
    </citation>
    <scope>NUCLEOTIDE SEQUENCE [LARGE SCALE GENOMIC DNA]</scope>
    <source>
        <strain evidence="8 9">DSM 5831</strain>
    </source>
</reference>
<feature type="domain" description="ATP-grasp" evidence="7">
    <location>
        <begin position="102"/>
        <end position="288"/>
    </location>
</feature>
<dbReference type="SUPFAM" id="SSF51246">
    <property type="entry name" value="Rudiment single hybrid motif"/>
    <property type="match status" value="1"/>
</dbReference>
<dbReference type="Gene3D" id="3.30.470.20">
    <property type="entry name" value="ATP-grasp fold, B domain"/>
    <property type="match status" value="1"/>
</dbReference>
<dbReference type="GO" id="GO:0006189">
    <property type="term" value="P:'de novo' IMP biosynthetic process"/>
    <property type="evidence" value="ECO:0007669"/>
    <property type="project" value="UniProtKB-UniRule"/>
</dbReference>
<keyword evidence="3 5" id="KW-0658">Purine biosynthesis</keyword>
<dbReference type="Pfam" id="PF02222">
    <property type="entry name" value="ATP-grasp"/>
    <property type="match status" value="1"/>
</dbReference>
<keyword evidence="2 5" id="KW-0547">Nucleotide-binding</keyword>
<feature type="binding site" evidence="5">
    <location>
        <position position="204"/>
    </location>
    <ligand>
        <name>ATP</name>
        <dbReference type="ChEBI" id="CHEBI:30616"/>
    </ligand>
</feature>
<feature type="binding site" evidence="5">
    <location>
        <begin position="143"/>
        <end position="149"/>
    </location>
    <ligand>
        <name>ATP</name>
        <dbReference type="ChEBI" id="CHEBI:30616"/>
    </ligand>
</feature>
<dbReference type="Pfam" id="PF17769">
    <property type="entry name" value="PurK_C"/>
    <property type="match status" value="1"/>
</dbReference>
<dbReference type="NCBIfam" id="TIGR01161">
    <property type="entry name" value="purK"/>
    <property type="match status" value="1"/>
</dbReference>
<evidence type="ECO:0000259" key="7">
    <source>
        <dbReference type="PROSITE" id="PS50975"/>
    </source>
</evidence>
<comment type="similarity">
    <text evidence="5 6">Belongs to the PurK/PurT family.</text>
</comment>
<dbReference type="Gene3D" id="3.40.50.20">
    <property type="match status" value="1"/>
</dbReference>
<dbReference type="EMBL" id="CP025958">
    <property type="protein sequence ID" value="AWM39474.1"/>
    <property type="molecule type" value="Genomic_DNA"/>
</dbReference>
<dbReference type="UniPathway" id="UPA00074">
    <property type="reaction ID" value="UER00942"/>
</dbReference>
<evidence type="ECO:0000256" key="3">
    <source>
        <dbReference type="ARBA" id="ARBA00022755"/>
    </source>
</evidence>
<dbReference type="PANTHER" id="PTHR11609">
    <property type="entry name" value="PURINE BIOSYNTHESIS PROTEIN 6/7, PUR6/7"/>
    <property type="match status" value="1"/>
</dbReference>
<dbReference type="InterPro" id="IPR003135">
    <property type="entry name" value="ATP-grasp_carboxylate-amine"/>
</dbReference>
<dbReference type="PANTHER" id="PTHR11609:SF5">
    <property type="entry name" value="PHOSPHORIBOSYLAMINOIMIDAZOLE CARBOXYLASE"/>
    <property type="match status" value="1"/>
</dbReference>
<dbReference type="InterPro" id="IPR011761">
    <property type="entry name" value="ATP-grasp"/>
</dbReference>
<evidence type="ECO:0000313" key="8">
    <source>
        <dbReference type="EMBL" id="AWM39474.1"/>
    </source>
</evidence>
<comment type="function">
    <text evidence="6">Catalyzes the ATP-dependent conversion of 5-aminoimidazole ribonucleotide (AIR) and HCO(3)- to N5-carboxyaminoimidazole ribonucleotide (N5-CAIR).</text>
</comment>
<dbReference type="NCBIfam" id="NF004679">
    <property type="entry name" value="PRK06019.1-5"/>
    <property type="match status" value="1"/>
</dbReference>
<evidence type="ECO:0000256" key="6">
    <source>
        <dbReference type="RuleBase" id="RU361200"/>
    </source>
</evidence>
<dbReference type="NCBIfam" id="NF004676">
    <property type="entry name" value="PRK06019.1-2"/>
    <property type="match status" value="1"/>
</dbReference>
<keyword evidence="4 5" id="KW-0067">ATP-binding</keyword>
<feature type="binding site" evidence="5">
    <location>
        <position position="98"/>
    </location>
    <ligand>
        <name>ATP</name>
        <dbReference type="ChEBI" id="CHEBI:30616"/>
    </ligand>
</feature>
<keyword evidence="9" id="KW-1185">Reference proteome</keyword>
<dbReference type="InterPro" id="IPR016185">
    <property type="entry name" value="PreATP-grasp_dom_sf"/>
</dbReference>
<organism evidence="8 9">
    <name type="scientific">Gemmata obscuriglobus</name>
    <dbReference type="NCBI Taxonomy" id="114"/>
    <lineage>
        <taxon>Bacteria</taxon>
        <taxon>Pseudomonadati</taxon>
        <taxon>Planctomycetota</taxon>
        <taxon>Planctomycetia</taxon>
        <taxon>Gemmatales</taxon>
        <taxon>Gemmataceae</taxon>
        <taxon>Gemmata</taxon>
    </lineage>
</organism>
<dbReference type="KEGG" id="gog:C1280_22430"/>
<evidence type="ECO:0000256" key="4">
    <source>
        <dbReference type="ARBA" id="ARBA00022840"/>
    </source>
</evidence>
<dbReference type="FunFam" id="3.30.470.20:FF:000029">
    <property type="entry name" value="N5-carboxyaminoimidazole ribonucleotide synthase"/>
    <property type="match status" value="1"/>
</dbReference>
<feature type="binding site" evidence="5">
    <location>
        <position position="138"/>
    </location>
    <ligand>
        <name>ATP</name>
        <dbReference type="ChEBI" id="CHEBI:30616"/>
    </ligand>
</feature>
<dbReference type="FunFam" id="3.30.1490.20:FF:000015">
    <property type="entry name" value="N5-carboxyaminoimidazole ribonucleotide synthase"/>
    <property type="match status" value="1"/>
</dbReference>
<sequence>MNLGILGGGQLGRMIALAGYPLGARATVLEPGTNSSAGQVCAHLPGEFDDLQALYRLAQASDVVTFEFENVPVEAARWLAERVPVYPPPGALEVSQERLAEKQFFQRLGIPTPPFAAIETEADFRAAVAEIGLPAVLKTRRFGYDGKGQAVIRTPQDADAAWQKLGGRPLILEGFVPFDRELSLVAVRGRDGQIVTYPLIENVHQDGILHRSVAPAPDLGEELSERAAEFAARVLTELNYVGVLTIEWFQEGARLLANEMAPRVHNSGHWTIEGALTSQFENHVRAVCGLPLGRADAVGCSVMYNFIGSVPPTEQVLANPDAHLHLYGKGPRPGRKVGHVTLRAASAAELQEKLPEWDAQFARGPQ</sequence>
<evidence type="ECO:0000256" key="2">
    <source>
        <dbReference type="ARBA" id="ARBA00022741"/>
    </source>
</evidence>
<dbReference type="SUPFAM" id="SSF52440">
    <property type="entry name" value="PreATP-grasp domain"/>
    <property type="match status" value="1"/>
</dbReference>
<dbReference type="Pfam" id="PF22660">
    <property type="entry name" value="RS_preATP-grasp-like"/>
    <property type="match status" value="1"/>
</dbReference>
<dbReference type="GO" id="GO:0005524">
    <property type="term" value="F:ATP binding"/>
    <property type="evidence" value="ECO:0007669"/>
    <property type="project" value="UniProtKB-UniRule"/>
</dbReference>
<dbReference type="GO" id="GO:0004638">
    <property type="term" value="F:phosphoribosylaminoimidazole carboxylase activity"/>
    <property type="evidence" value="ECO:0007669"/>
    <property type="project" value="InterPro"/>
</dbReference>
<comment type="function">
    <text evidence="5">Catalyzes the ATP-dependent conversion of 5-aminoimidazole ribonucleotide (AIR) and HCO(3)(-) to N5-carboxyaminoimidazole ribonucleotide (N5-CAIR).</text>
</comment>
<dbReference type="SUPFAM" id="SSF56059">
    <property type="entry name" value="Glutathione synthetase ATP-binding domain-like"/>
    <property type="match status" value="1"/>
</dbReference>